<gene>
    <name evidence="2" type="ORF">FA584_14085</name>
</gene>
<reference evidence="2 3" key="1">
    <citation type="journal article" date="2017" name="Environ. Sci. Technol.">
        <title>Organohalide Respiration with Chlorinated Ethenes under Low pH Conditions.</title>
        <authorList>
            <person name="Yang Y."/>
            <person name="Capiro N.L."/>
            <person name="Marcet T.F."/>
            <person name="Yan J."/>
            <person name="Pennell K.D."/>
            <person name="Loffler F.E."/>
        </authorList>
    </citation>
    <scope>NUCLEOTIDE SEQUENCE [LARGE SCALE GENOMIC DNA]</scope>
    <source>
        <strain evidence="2 3">ACSDCE</strain>
    </source>
</reference>
<name>A0AA92JAT1_9BACT</name>
<keyword evidence="1" id="KW-0472">Membrane</keyword>
<feature type="transmembrane region" description="Helical" evidence="1">
    <location>
        <begin position="14"/>
        <end position="43"/>
    </location>
</feature>
<protein>
    <submittedName>
        <fullName evidence="2">Uncharacterized protein</fullName>
    </submittedName>
</protein>
<proteinExistence type="predicted"/>
<evidence type="ECO:0000256" key="1">
    <source>
        <dbReference type="SAM" id="Phobius"/>
    </source>
</evidence>
<keyword evidence="1" id="KW-1133">Transmembrane helix</keyword>
<dbReference type="AlphaFoldDB" id="A0AA92JAT1"/>
<evidence type="ECO:0000313" key="2">
    <source>
        <dbReference type="EMBL" id="QNA70441.1"/>
    </source>
</evidence>
<dbReference type="EMBL" id="CP039734">
    <property type="protein sequence ID" value="QNA70441.1"/>
    <property type="molecule type" value="Genomic_DNA"/>
</dbReference>
<keyword evidence="1" id="KW-0812">Transmembrane</keyword>
<accession>A0AA92JAT1</accession>
<dbReference type="Proteomes" id="UP000502831">
    <property type="component" value="Chromosome"/>
</dbReference>
<dbReference type="RefSeq" id="WP_167749300.1">
    <property type="nucleotide sequence ID" value="NZ_CP039734.2"/>
</dbReference>
<sequence>MQKWFDSLTMKQVYFLRFLGVCAFPFIFFFGLGLLYVAPWIYLELGSKISKQDRS</sequence>
<organism evidence="2 3">
    <name type="scientific">Sulfurospirillum diekertiae</name>
    <dbReference type="NCBI Taxonomy" id="1854492"/>
    <lineage>
        <taxon>Bacteria</taxon>
        <taxon>Pseudomonadati</taxon>
        <taxon>Campylobacterota</taxon>
        <taxon>Epsilonproteobacteria</taxon>
        <taxon>Campylobacterales</taxon>
        <taxon>Sulfurospirillaceae</taxon>
        <taxon>Sulfurospirillum</taxon>
    </lineage>
</organism>
<evidence type="ECO:0000313" key="3">
    <source>
        <dbReference type="Proteomes" id="UP000502831"/>
    </source>
</evidence>